<organism evidence="2 3">
    <name type="scientific">Caenorhabditis briggsae</name>
    <dbReference type="NCBI Taxonomy" id="6238"/>
    <lineage>
        <taxon>Eukaryota</taxon>
        <taxon>Metazoa</taxon>
        <taxon>Ecdysozoa</taxon>
        <taxon>Nematoda</taxon>
        <taxon>Chromadorea</taxon>
        <taxon>Rhabditida</taxon>
        <taxon>Rhabditina</taxon>
        <taxon>Rhabditomorpha</taxon>
        <taxon>Rhabditoidea</taxon>
        <taxon>Rhabditidae</taxon>
        <taxon>Peloderinae</taxon>
        <taxon>Caenorhabditis</taxon>
    </lineage>
</organism>
<dbReference type="EMBL" id="CP090892">
    <property type="protein sequence ID" value="ULU07987.1"/>
    <property type="molecule type" value="Genomic_DNA"/>
</dbReference>
<reference evidence="2 3" key="1">
    <citation type="submission" date="2022-05" db="EMBL/GenBank/DDBJ databases">
        <title>Chromosome-level reference genomes for two strains of Caenorhabditis briggsae: an improved platform for comparative genomics.</title>
        <authorList>
            <person name="Stevens L."/>
            <person name="Andersen E.C."/>
        </authorList>
    </citation>
    <scope>NUCLEOTIDE SEQUENCE [LARGE SCALE GENOMIC DNA]</scope>
    <source>
        <strain evidence="2">QX1410_ONT</strain>
        <tissue evidence="2">Whole-organism</tissue>
    </source>
</reference>
<evidence type="ECO:0000313" key="2">
    <source>
        <dbReference type="EMBL" id="ULU07987.1"/>
    </source>
</evidence>
<feature type="transmembrane region" description="Helical" evidence="1">
    <location>
        <begin position="91"/>
        <end position="115"/>
    </location>
</feature>
<keyword evidence="1" id="KW-0812">Transmembrane</keyword>
<evidence type="ECO:0000313" key="3">
    <source>
        <dbReference type="Proteomes" id="UP000827892"/>
    </source>
</evidence>
<protein>
    <submittedName>
        <fullName evidence="2">Uncharacterized protein</fullName>
    </submittedName>
</protein>
<feature type="transmembrane region" description="Helical" evidence="1">
    <location>
        <begin position="310"/>
        <end position="328"/>
    </location>
</feature>
<feature type="transmembrane region" description="Helical" evidence="1">
    <location>
        <begin position="267"/>
        <end position="289"/>
    </location>
</feature>
<evidence type="ECO:0000256" key="1">
    <source>
        <dbReference type="SAM" id="Phobius"/>
    </source>
</evidence>
<dbReference type="InterPro" id="IPR019429">
    <property type="entry name" value="7TM_GPCR_serpentine_rcpt_Sri"/>
</dbReference>
<name>A0AAE9IVU5_CAEBR</name>
<dbReference type="PANTHER" id="PTHR45830">
    <property type="entry name" value="SERPENTINE RECEPTOR, CLASS I"/>
    <property type="match status" value="1"/>
</dbReference>
<sequence length="503" mass="57311">MLAIMSAQVEWLVYCFMKKHQILAKIMSWHVCPEKLFNLGQMAIPVLPVFVYVVFCKAGMPRDQQMDYVRENYIQYESDYSKLTNFAIYSLNFWFILMAMVAFVGGVFCGLVFIISTWDMFQILRGVQRKISTTNFKRHQAAVKSLLAQFSITSLCLLPPFFFVLVIMSEFRYAQITVQFLLAVFAMHSSVNAVVLVLTTPPFRNFVLRKPIRSHISVIKVSVGPNSINGALTDFHTTILVQPFPLTPMICGQYKGIWGSFSDAFPYWQVAFSITSIITQVEALIFCFYRKHQTIAMVMNGVVCSKSFTFAIRLMALVTPLWIFYALIQAGMTRDEQLDYVKKNYPEYLTQFSKVTNVALFTLNIWLEAVCITSAVGGFTSSFAFSATTFDLFRMLKSMRKRVSAYNYKRHKAAVHSLFAQFIASTVLLIPPFIYMIVSIGYYGNAQFVIQIILAVFSLRSSVNAIVLIVTTPPYRKFVLRIKPRPNSIAVSSSGHSNQQLNR</sequence>
<dbReference type="Proteomes" id="UP000827892">
    <property type="component" value="Chromosome II"/>
</dbReference>
<feature type="transmembrane region" description="Helical" evidence="1">
    <location>
        <begin position="414"/>
        <end position="442"/>
    </location>
</feature>
<dbReference type="AlphaFoldDB" id="A0AAE9IVU5"/>
<proteinExistence type="predicted"/>
<keyword evidence="1" id="KW-1133">Transmembrane helix</keyword>
<dbReference type="SUPFAM" id="SSF81321">
    <property type="entry name" value="Family A G protein-coupled receptor-like"/>
    <property type="match status" value="1"/>
</dbReference>
<dbReference type="Pfam" id="PF10327">
    <property type="entry name" value="7TM_GPCR_Sri"/>
    <property type="match status" value="2"/>
</dbReference>
<feature type="transmembrane region" description="Helical" evidence="1">
    <location>
        <begin position="36"/>
        <end position="56"/>
    </location>
</feature>
<feature type="transmembrane region" description="Helical" evidence="1">
    <location>
        <begin position="448"/>
        <end position="471"/>
    </location>
</feature>
<keyword evidence="1" id="KW-0472">Membrane</keyword>
<dbReference type="PANTHER" id="PTHR45830:SF5">
    <property type="entry name" value="SERPENTINE RECEPTOR, CLASS D (DELTA)"/>
    <property type="match status" value="1"/>
</dbReference>
<feature type="transmembrane region" description="Helical" evidence="1">
    <location>
        <begin position="365"/>
        <end position="393"/>
    </location>
</feature>
<feature type="transmembrane region" description="Helical" evidence="1">
    <location>
        <begin position="180"/>
        <end position="199"/>
    </location>
</feature>
<accession>A0AAE9IVU5</accession>
<gene>
    <name evidence="2" type="ORF">L3Y34_019209</name>
</gene>
<feature type="transmembrane region" description="Helical" evidence="1">
    <location>
        <begin position="146"/>
        <end position="168"/>
    </location>
</feature>